<comment type="caution">
    <text evidence="1">The sequence shown here is derived from an EMBL/GenBank/DDBJ whole genome shotgun (WGS) entry which is preliminary data.</text>
</comment>
<dbReference type="PROSITE" id="PS51257">
    <property type="entry name" value="PROKAR_LIPOPROTEIN"/>
    <property type="match status" value="1"/>
</dbReference>
<name>A0ABX1NK42_9RHOO</name>
<protein>
    <recommendedName>
        <fullName evidence="3">Superoxide dismutase</fullName>
    </recommendedName>
</protein>
<proteinExistence type="predicted"/>
<accession>A0ABX1NK42</accession>
<sequence>MGKIWFVPGLALIAVLGGCAGTEGGRETKGAAAEILQVPLTATRYNTGRVGNAMLVSRGGETTVTLQLSNVPSYASRPIHLYTYIHGGRCEAMSERPAYELNDHVLASPLGRPGAIAAYRGPVTLTNVAPVSLQKLRDTPHAINVLTAPADGNRSISCGNIAG</sequence>
<dbReference type="EMBL" id="WTVS01000048">
    <property type="protein sequence ID" value="NMF99606.1"/>
    <property type="molecule type" value="Genomic_DNA"/>
</dbReference>
<evidence type="ECO:0000313" key="1">
    <source>
        <dbReference type="EMBL" id="NMF99606.1"/>
    </source>
</evidence>
<organism evidence="1 2">
    <name type="scientific">Aromatoleum toluolicum</name>
    <dbReference type="NCBI Taxonomy" id="90060"/>
    <lineage>
        <taxon>Bacteria</taxon>
        <taxon>Pseudomonadati</taxon>
        <taxon>Pseudomonadota</taxon>
        <taxon>Betaproteobacteria</taxon>
        <taxon>Rhodocyclales</taxon>
        <taxon>Rhodocyclaceae</taxon>
        <taxon>Aromatoleum</taxon>
    </lineage>
</organism>
<dbReference type="Proteomes" id="UP000634522">
    <property type="component" value="Unassembled WGS sequence"/>
</dbReference>
<evidence type="ECO:0008006" key="3">
    <source>
        <dbReference type="Google" id="ProtNLM"/>
    </source>
</evidence>
<evidence type="ECO:0000313" key="2">
    <source>
        <dbReference type="Proteomes" id="UP000634522"/>
    </source>
</evidence>
<keyword evidence="2" id="KW-1185">Reference proteome</keyword>
<dbReference type="RefSeq" id="WP_169142198.1">
    <property type="nucleotide sequence ID" value="NZ_WTVS01000048.1"/>
</dbReference>
<gene>
    <name evidence="1" type="ORF">GPA27_19700</name>
</gene>
<reference evidence="1 2" key="1">
    <citation type="submission" date="2019-12" db="EMBL/GenBank/DDBJ databases">
        <title>Comparative genomics gives insights into the taxonomy of the Azoarcus-Aromatoleum group and reveals separate origins of nif in the plant-associated Azoarcus and non-plant-associated Aromatoleum sub-groups.</title>
        <authorList>
            <person name="Lafos M."/>
            <person name="Maluk M."/>
            <person name="Batista M."/>
            <person name="Junghare M."/>
            <person name="Carmona M."/>
            <person name="Faoro H."/>
            <person name="Cruz L.M."/>
            <person name="Battistoni F."/>
            <person name="De Souza E."/>
            <person name="Pedrosa F."/>
            <person name="Chen W.-M."/>
            <person name="Poole P.S."/>
            <person name="Dixon R.A."/>
            <person name="James E.K."/>
        </authorList>
    </citation>
    <scope>NUCLEOTIDE SEQUENCE [LARGE SCALE GENOMIC DNA]</scope>
    <source>
        <strain evidence="1 2">T</strain>
    </source>
</reference>